<evidence type="ECO:0000256" key="2">
    <source>
        <dbReference type="ARBA" id="ARBA00022857"/>
    </source>
</evidence>
<evidence type="ECO:0000313" key="7">
    <source>
        <dbReference type="Proteomes" id="UP000038040"/>
    </source>
</evidence>
<evidence type="ECO:0000313" key="9">
    <source>
        <dbReference type="WBParaSite" id="DME_0000102301-mRNA-1"/>
    </source>
</evidence>
<evidence type="ECO:0000313" key="6">
    <source>
        <dbReference type="EMBL" id="VDN55410.1"/>
    </source>
</evidence>
<dbReference type="Pfam" id="PF00106">
    <property type="entry name" value="adh_short"/>
    <property type="match status" value="2"/>
</dbReference>
<accession>A0A0N4U2U6</accession>
<proteinExistence type="inferred from homology"/>
<dbReference type="Gene3D" id="3.40.50.720">
    <property type="entry name" value="NAD(P)-binding Rossmann-like Domain"/>
    <property type="match status" value="1"/>
</dbReference>
<keyword evidence="3" id="KW-0560">Oxidoreductase</keyword>
<evidence type="ECO:0000256" key="1">
    <source>
        <dbReference type="ARBA" id="ARBA00006484"/>
    </source>
</evidence>
<dbReference type="PRINTS" id="PR00081">
    <property type="entry name" value="GDHRDH"/>
</dbReference>
<dbReference type="PANTHER" id="PTHR43963:SF6">
    <property type="entry name" value="CHAIN DEHYDROGENASE FAMILY PROTEIN, PUTATIVE (AFU_ORTHOLOGUE AFUA_3G15350)-RELATED"/>
    <property type="match status" value="1"/>
</dbReference>
<evidence type="ECO:0000256" key="4">
    <source>
        <dbReference type="ARBA" id="ARBA00026118"/>
    </source>
</evidence>
<evidence type="ECO:0000313" key="8">
    <source>
        <dbReference type="Proteomes" id="UP000274756"/>
    </source>
</evidence>
<comment type="similarity">
    <text evidence="1 5">Belongs to the short-chain dehydrogenases/reductases (SDR) family.</text>
</comment>
<dbReference type="InterPro" id="IPR036291">
    <property type="entry name" value="NAD(P)-bd_dom_sf"/>
</dbReference>
<dbReference type="Proteomes" id="UP000274756">
    <property type="component" value="Unassembled WGS sequence"/>
</dbReference>
<name>A0A0N4U2U6_DRAME</name>
<keyword evidence="2" id="KW-0521">NADP</keyword>
<protein>
    <recommendedName>
        <fullName evidence="4">carbonyl reductase (NADPH)</fullName>
        <ecNumber evidence="4">1.1.1.184</ecNumber>
    </recommendedName>
</protein>
<dbReference type="SUPFAM" id="SSF51735">
    <property type="entry name" value="NAD(P)-binding Rossmann-fold domains"/>
    <property type="match status" value="1"/>
</dbReference>
<evidence type="ECO:0000256" key="5">
    <source>
        <dbReference type="RuleBase" id="RU000363"/>
    </source>
</evidence>
<reference evidence="9" key="1">
    <citation type="submission" date="2017-02" db="UniProtKB">
        <authorList>
            <consortium name="WormBaseParasite"/>
        </authorList>
    </citation>
    <scope>IDENTIFICATION</scope>
</reference>
<keyword evidence="8" id="KW-1185">Reference proteome</keyword>
<organism evidence="7 9">
    <name type="scientific">Dracunculus medinensis</name>
    <name type="common">Guinea worm</name>
    <dbReference type="NCBI Taxonomy" id="318479"/>
    <lineage>
        <taxon>Eukaryota</taxon>
        <taxon>Metazoa</taxon>
        <taxon>Ecdysozoa</taxon>
        <taxon>Nematoda</taxon>
        <taxon>Chromadorea</taxon>
        <taxon>Rhabditida</taxon>
        <taxon>Spirurina</taxon>
        <taxon>Dracunculoidea</taxon>
        <taxon>Dracunculidae</taxon>
        <taxon>Dracunculus</taxon>
    </lineage>
</organism>
<reference evidence="6 8" key="2">
    <citation type="submission" date="2018-11" db="EMBL/GenBank/DDBJ databases">
        <authorList>
            <consortium name="Pathogen Informatics"/>
        </authorList>
    </citation>
    <scope>NUCLEOTIDE SEQUENCE [LARGE SCALE GENOMIC DNA]</scope>
</reference>
<evidence type="ECO:0000256" key="3">
    <source>
        <dbReference type="ARBA" id="ARBA00023002"/>
    </source>
</evidence>
<dbReference type="EMBL" id="UYYG01001152">
    <property type="protein sequence ID" value="VDN55410.1"/>
    <property type="molecule type" value="Genomic_DNA"/>
</dbReference>
<dbReference type="PANTHER" id="PTHR43963">
    <property type="entry name" value="CARBONYL REDUCTASE 1-RELATED"/>
    <property type="match status" value="1"/>
</dbReference>
<dbReference type="OrthoDB" id="7289984at2759"/>
<sequence length="281" mass="31456">MSASRIFVVTGANKGIGYAIVKGLAQQLSNGVIYLTSRNEKLGKESFAKIVSELDDKKKHKIRYHQLDITDRKSIDNFAVYLKKEHDGFDVLINNAGFAFKNDASEPAELQARTTIGINYYGTKKVCDILFPLIRSGGRVVNVCSQMGILDHRYSDEVIRRFTAPNLTTADIDNIIKDYEQACIHNNRCEKGFPKFAYSFSKTALIALTFIQAKELAARNIIVNACCPGYVKTDMTSHKGTLTIEEGAVTPIYLATLQENEPNGEFIYLCKPINWVSKRPQ</sequence>
<dbReference type="GO" id="GO:0004090">
    <property type="term" value="F:carbonyl reductase (NADPH) activity"/>
    <property type="evidence" value="ECO:0007669"/>
    <property type="project" value="UniProtKB-EC"/>
</dbReference>
<dbReference type="Proteomes" id="UP000038040">
    <property type="component" value="Unplaced"/>
</dbReference>
<dbReference type="CDD" id="cd05324">
    <property type="entry name" value="carb_red_PTCR-like_SDR_c"/>
    <property type="match status" value="1"/>
</dbReference>
<dbReference type="EC" id="1.1.1.184" evidence="4"/>
<dbReference type="AlphaFoldDB" id="A0A0N4U2U6"/>
<dbReference type="PRINTS" id="PR00080">
    <property type="entry name" value="SDRFAMILY"/>
</dbReference>
<dbReference type="InterPro" id="IPR045313">
    <property type="entry name" value="CBR1-like"/>
</dbReference>
<dbReference type="WBParaSite" id="DME_0000102301-mRNA-1">
    <property type="protein sequence ID" value="DME_0000102301-mRNA-1"/>
    <property type="gene ID" value="DME_0000102301"/>
</dbReference>
<dbReference type="STRING" id="318479.A0A0N4U2U6"/>
<dbReference type="InterPro" id="IPR002347">
    <property type="entry name" value="SDR_fam"/>
</dbReference>
<gene>
    <name evidence="6" type="ORF">DME_LOCUS5383</name>
</gene>